<name>A0A4Y7Q1E5_9AGAM</name>
<dbReference type="Proteomes" id="UP000294933">
    <property type="component" value="Unassembled WGS sequence"/>
</dbReference>
<dbReference type="VEuPathDB" id="FungiDB:BD410DRAFT_804639"/>
<organism evidence="1 2">
    <name type="scientific">Rickenella mellea</name>
    <dbReference type="NCBI Taxonomy" id="50990"/>
    <lineage>
        <taxon>Eukaryota</taxon>
        <taxon>Fungi</taxon>
        <taxon>Dikarya</taxon>
        <taxon>Basidiomycota</taxon>
        <taxon>Agaricomycotina</taxon>
        <taxon>Agaricomycetes</taxon>
        <taxon>Hymenochaetales</taxon>
        <taxon>Rickenellaceae</taxon>
        <taxon>Rickenella</taxon>
    </lineage>
</organism>
<evidence type="ECO:0000313" key="2">
    <source>
        <dbReference type="Proteomes" id="UP000294933"/>
    </source>
</evidence>
<evidence type="ECO:0000313" key="1">
    <source>
        <dbReference type="EMBL" id="TDL20982.1"/>
    </source>
</evidence>
<proteinExistence type="predicted"/>
<reference evidence="1 2" key="1">
    <citation type="submission" date="2018-06" db="EMBL/GenBank/DDBJ databases">
        <title>A transcriptomic atlas of mushroom development highlights an independent origin of complex multicellularity.</title>
        <authorList>
            <consortium name="DOE Joint Genome Institute"/>
            <person name="Krizsan K."/>
            <person name="Almasi E."/>
            <person name="Merenyi Z."/>
            <person name="Sahu N."/>
            <person name="Viragh M."/>
            <person name="Koszo T."/>
            <person name="Mondo S."/>
            <person name="Kiss B."/>
            <person name="Balint B."/>
            <person name="Kues U."/>
            <person name="Barry K."/>
            <person name="Hegedus J.C."/>
            <person name="Henrissat B."/>
            <person name="Johnson J."/>
            <person name="Lipzen A."/>
            <person name="Ohm R."/>
            <person name="Nagy I."/>
            <person name="Pangilinan J."/>
            <person name="Yan J."/>
            <person name="Xiong Y."/>
            <person name="Grigoriev I.V."/>
            <person name="Hibbett D.S."/>
            <person name="Nagy L.G."/>
        </authorList>
    </citation>
    <scope>NUCLEOTIDE SEQUENCE [LARGE SCALE GENOMIC DNA]</scope>
    <source>
        <strain evidence="1 2">SZMC22713</strain>
    </source>
</reference>
<gene>
    <name evidence="1" type="ORF">BD410DRAFT_804639</name>
</gene>
<accession>A0A4Y7Q1E5</accession>
<sequence>MDEIQMYSWAATYNIRHECRGIPDGEGRGRVPRERIVAALALLRIRTGAHVPRMSGARQGMHQGAKNVMKYHHAIMKGRHSAPETILSSEAQGTHKQNLTMNLERWVYEEMYSWLVSRYPIHYQSASDICVESTRNDEGNCRYPMEVVKAPRCSVIHPYLPCPLTLYAEVHEDRGTIGRKSSKVMEEGIQGLTRMLPHHESASPRNPFLPSSITFLQDLAIRGAGTILGLWATVRRFRYK</sequence>
<dbReference type="AlphaFoldDB" id="A0A4Y7Q1E5"/>
<protein>
    <submittedName>
        <fullName evidence="1">Uncharacterized protein</fullName>
    </submittedName>
</protein>
<keyword evidence="2" id="KW-1185">Reference proteome</keyword>
<dbReference type="EMBL" id="ML170184">
    <property type="protein sequence ID" value="TDL20982.1"/>
    <property type="molecule type" value="Genomic_DNA"/>
</dbReference>